<dbReference type="InterPro" id="IPR012337">
    <property type="entry name" value="RNaseH-like_sf"/>
</dbReference>
<dbReference type="Pfam" id="PF05699">
    <property type="entry name" value="Dimer_Tnp_hAT"/>
    <property type="match status" value="1"/>
</dbReference>
<protein>
    <submittedName>
        <fullName evidence="2">Transposase</fullName>
    </submittedName>
</protein>
<reference evidence="3" key="1">
    <citation type="submission" date="2017-03" db="EMBL/GenBank/DDBJ databases">
        <title>Phytopthora megakarya and P. palmivora, two closely related causual agents of cacao black pod achieved similar genome size and gene model numbers by different mechanisms.</title>
        <authorList>
            <person name="Ali S."/>
            <person name="Shao J."/>
            <person name="Larry D.J."/>
            <person name="Kronmiller B."/>
            <person name="Shen D."/>
            <person name="Strem M.D."/>
            <person name="Melnick R.L."/>
            <person name="Guiltinan M.J."/>
            <person name="Tyler B.M."/>
            <person name="Meinhardt L.W."/>
            <person name="Bailey B.A."/>
        </authorList>
    </citation>
    <scope>NUCLEOTIDE SEQUENCE [LARGE SCALE GENOMIC DNA]</scope>
    <source>
        <strain evidence="3">zdho120</strain>
    </source>
</reference>
<feature type="domain" description="HAT C-terminal dimerisation" evidence="1">
    <location>
        <begin position="101"/>
        <end position="164"/>
    </location>
</feature>
<evidence type="ECO:0000259" key="1">
    <source>
        <dbReference type="Pfam" id="PF05699"/>
    </source>
</evidence>
<comment type="caution">
    <text evidence="2">The sequence shown here is derived from an EMBL/GenBank/DDBJ whole genome shotgun (WGS) entry which is preliminary data.</text>
</comment>
<dbReference type="SUPFAM" id="SSF53098">
    <property type="entry name" value="Ribonuclease H-like"/>
    <property type="match status" value="1"/>
</dbReference>
<proteinExistence type="predicted"/>
<keyword evidence="3" id="KW-1185">Reference proteome</keyword>
<dbReference type="InterPro" id="IPR008906">
    <property type="entry name" value="HATC_C_dom"/>
</dbReference>
<dbReference type="AlphaFoldDB" id="A0A225V7V9"/>
<dbReference type="Proteomes" id="UP000198211">
    <property type="component" value="Unassembled WGS sequence"/>
</dbReference>
<dbReference type="GO" id="GO:0046983">
    <property type="term" value="F:protein dimerization activity"/>
    <property type="evidence" value="ECO:0007669"/>
    <property type="project" value="InterPro"/>
</dbReference>
<evidence type="ECO:0000313" key="2">
    <source>
        <dbReference type="EMBL" id="OWZ01561.1"/>
    </source>
</evidence>
<dbReference type="EMBL" id="NBNE01006761">
    <property type="protein sequence ID" value="OWZ01561.1"/>
    <property type="molecule type" value="Genomic_DNA"/>
</dbReference>
<name>A0A225V7V9_9STRA</name>
<evidence type="ECO:0000313" key="3">
    <source>
        <dbReference type="Proteomes" id="UP000198211"/>
    </source>
</evidence>
<organism evidence="2 3">
    <name type="scientific">Phytophthora megakarya</name>
    <dbReference type="NCBI Taxonomy" id="4795"/>
    <lineage>
        <taxon>Eukaryota</taxon>
        <taxon>Sar</taxon>
        <taxon>Stramenopiles</taxon>
        <taxon>Oomycota</taxon>
        <taxon>Peronosporomycetes</taxon>
        <taxon>Peronosporales</taxon>
        <taxon>Peronosporaceae</taxon>
        <taxon>Phytophthora</taxon>
    </lineage>
</organism>
<sequence>MFVKLSAKIDQMDLSTTEQPVLKSAVESCFDFAYGDAHGVAYMLDPRFCGKSMDEDTTRNVEKFLVSCHGGDNESEVLVEISRFRAMVKDLRGTMRYDLLEKQRISILDFWCGLDGYPLLQYVAGRVFASGCPSAASERNFSTHQFIHSSLRSRTKPTRVEKLFHHFFNAHNVDADEFAFLDEFVQDQEAEKPDCSNQHDDYVYYLLVRHSCRVSPSE</sequence>
<accession>A0A225V7V9</accession>
<gene>
    <name evidence="2" type="ORF">PHMEG_00027022</name>
</gene>
<dbReference type="OrthoDB" id="113261at2759"/>